<proteinExistence type="predicted"/>
<organism evidence="2">
    <name type="scientific">viral metagenome</name>
    <dbReference type="NCBI Taxonomy" id="1070528"/>
    <lineage>
        <taxon>unclassified sequences</taxon>
        <taxon>metagenomes</taxon>
        <taxon>organismal metagenomes</taxon>
    </lineage>
</organism>
<name>A0A6C0HJG9_9ZZZZ</name>
<protein>
    <submittedName>
        <fullName evidence="2">Uncharacterized protein</fullName>
    </submittedName>
</protein>
<accession>A0A6C0HJG9</accession>
<keyword evidence="1" id="KW-0812">Transmembrane</keyword>
<evidence type="ECO:0000313" key="2">
    <source>
        <dbReference type="EMBL" id="QHT80295.1"/>
    </source>
</evidence>
<dbReference type="PROSITE" id="PS51257">
    <property type="entry name" value="PROKAR_LIPOPROTEIN"/>
    <property type="match status" value="1"/>
</dbReference>
<dbReference type="Pfam" id="PF19059">
    <property type="entry name" value="DUF5755"/>
    <property type="match status" value="1"/>
</dbReference>
<sequence length="201" mass="21941">MPRFKKCVSGICLGNLTWVLLIGFACLVLYFVHQLHDLGKQIQKPTTRIIPTTTMIQTPTMIPDAGRCGGGGDPLSNPYVPPIRCDLGGSQGIPINIPTQGYNHQYAQVGILTRNKGGDILPLMGRRVNTSRDKWQYYTVAGGGAGGNLQTKIPLTVKGKSGSSEYGCDEISNQDHIFVDPYQDVFIATIYESGLFSYIPF</sequence>
<keyword evidence="1" id="KW-1133">Transmembrane helix</keyword>
<dbReference type="InterPro" id="IPR043929">
    <property type="entry name" value="DUF5755"/>
</dbReference>
<dbReference type="AlphaFoldDB" id="A0A6C0HJG9"/>
<dbReference type="EMBL" id="MN739967">
    <property type="protein sequence ID" value="QHT80295.1"/>
    <property type="molecule type" value="Genomic_DNA"/>
</dbReference>
<feature type="transmembrane region" description="Helical" evidence="1">
    <location>
        <begin position="12"/>
        <end position="32"/>
    </location>
</feature>
<keyword evidence="1" id="KW-0472">Membrane</keyword>
<reference evidence="2" key="1">
    <citation type="journal article" date="2020" name="Nature">
        <title>Giant virus diversity and host interactions through global metagenomics.</title>
        <authorList>
            <person name="Schulz F."/>
            <person name="Roux S."/>
            <person name="Paez-Espino D."/>
            <person name="Jungbluth S."/>
            <person name="Walsh D.A."/>
            <person name="Denef V.J."/>
            <person name="McMahon K.D."/>
            <person name="Konstantinidis K.T."/>
            <person name="Eloe-Fadrosh E.A."/>
            <person name="Kyrpides N.C."/>
            <person name="Woyke T."/>
        </authorList>
    </citation>
    <scope>NUCLEOTIDE SEQUENCE</scope>
    <source>
        <strain evidence="2">GVMAG-M-3300023184-120</strain>
    </source>
</reference>
<evidence type="ECO:0000256" key="1">
    <source>
        <dbReference type="SAM" id="Phobius"/>
    </source>
</evidence>